<reference evidence="2 3" key="1">
    <citation type="submission" date="2018-11" db="EMBL/GenBank/DDBJ databases">
        <title>Draft genome of Simplicispira Flexivirga sp. BO-16.</title>
        <authorList>
            <person name="Im W.T."/>
        </authorList>
    </citation>
    <scope>NUCLEOTIDE SEQUENCE [LARGE SCALE GENOMIC DNA]</scope>
    <source>
        <strain evidence="2 3">BO-16</strain>
    </source>
</reference>
<evidence type="ECO:0000313" key="3">
    <source>
        <dbReference type="Proteomes" id="UP000271678"/>
    </source>
</evidence>
<protein>
    <submittedName>
        <fullName evidence="2">VOC family protein</fullName>
    </submittedName>
</protein>
<dbReference type="Gene3D" id="3.10.180.10">
    <property type="entry name" value="2,3-Dihydroxybiphenyl 1,2-Dioxygenase, domain 1"/>
    <property type="match status" value="1"/>
</dbReference>
<dbReference type="PANTHER" id="PTHR35908:SF1">
    <property type="entry name" value="CONSERVED PROTEIN"/>
    <property type="match status" value="1"/>
</dbReference>
<dbReference type="InterPro" id="IPR029068">
    <property type="entry name" value="Glyas_Bleomycin-R_OHBP_Dase"/>
</dbReference>
<evidence type="ECO:0000259" key="1">
    <source>
        <dbReference type="Pfam" id="PF18029"/>
    </source>
</evidence>
<dbReference type="PANTHER" id="PTHR35908">
    <property type="entry name" value="HYPOTHETICAL FUSION PROTEIN"/>
    <property type="match status" value="1"/>
</dbReference>
<comment type="caution">
    <text evidence="2">The sequence shown here is derived from an EMBL/GenBank/DDBJ whole genome shotgun (WGS) entry which is preliminary data.</text>
</comment>
<feature type="domain" description="Glyoxalase-like" evidence="1">
    <location>
        <begin position="8"/>
        <end position="119"/>
    </location>
</feature>
<dbReference type="EMBL" id="RJJQ01000011">
    <property type="protein sequence ID" value="RNI21336.1"/>
    <property type="molecule type" value="Genomic_DNA"/>
</dbReference>
<dbReference type="InterPro" id="IPR041581">
    <property type="entry name" value="Glyoxalase_6"/>
</dbReference>
<sequence length="131" mass="14736">MTSRVANLCFDAADPYAQTMWWSQVLGDYHLDHDDPARPGDEEAGLIGPNETFLLFLKVPETKSIKNRVHFCLRSTDLTRDEEIERLLGLGATMVNDLRRPDRGWAVLADPEGNEFCVLMSDAELAARENA</sequence>
<organism evidence="2 3">
    <name type="scientific">Flexivirga caeni</name>
    <dbReference type="NCBI Taxonomy" id="2294115"/>
    <lineage>
        <taxon>Bacteria</taxon>
        <taxon>Bacillati</taxon>
        <taxon>Actinomycetota</taxon>
        <taxon>Actinomycetes</taxon>
        <taxon>Micrococcales</taxon>
        <taxon>Dermacoccaceae</taxon>
        <taxon>Flexivirga</taxon>
    </lineage>
</organism>
<dbReference type="OrthoDB" id="5524593at2"/>
<dbReference type="Proteomes" id="UP000271678">
    <property type="component" value="Unassembled WGS sequence"/>
</dbReference>
<evidence type="ECO:0000313" key="2">
    <source>
        <dbReference type="EMBL" id="RNI21336.1"/>
    </source>
</evidence>
<dbReference type="Pfam" id="PF18029">
    <property type="entry name" value="Glyoxalase_6"/>
    <property type="match status" value="1"/>
</dbReference>
<proteinExistence type="predicted"/>
<gene>
    <name evidence="2" type="ORF">EFY87_11680</name>
</gene>
<accession>A0A3M9M767</accession>
<dbReference type="SUPFAM" id="SSF54593">
    <property type="entry name" value="Glyoxalase/Bleomycin resistance protein/Dihydroxybiphenyl dioxygenase"/>
    <property type="match status" value="1"/>
</dbReference>
<keyword evidence="3" id="KW-1185">Reference proteome</keyword>
<dbReference type="CDD" id="cd06587">
    <property type="entry name" value="VOC"/>
    <property type="match status" value="1"/>
</dbReference>
<dbReference type="RefSeq" id="WP_123271652.1">
    <property type="nucleotide sequence ID" value="NZ_RJJQ01000011.1"/>
</dbReference>
<name>A0A3M9M767_9MICO</name>
<dbReference type="AlphaFoldDB" id="A0A3M9M767"/>